<dbReference type="Proteomes" id="UP001344447">
    <property type="component" value="Unassembled WGS sequence"/>
</dbReference>
<sequence length="770" mass="91748">MIKNSLVSKYRNVFFLLSTSSLKSISPIINKNICFSTKRKSQDLTPFFPVEGHNHPNFEIIPPTFFRKHVFDLAPEVPIFLSNKIFKIVNDCLNSGDIQFIKDQLWKLHSLKVKHYLRMYSVFQKVFENIENSTTKTTNDSSKEEKLENLMDFIFSKSELRDDLISCYFYSLVNEKNKMVIEIFEKVLNKQGYKEKDYIINETIKILLEFRRVDLAIKIYQLRFIKFNLGINMDTVFAFTNHFMKKQRYKWAIIWGNQDRKKLESEHKMRINKQSSKNIDSSPSSYQRLERVYKEIYSFINNELPSIIPDFQLHPSKETNPNKFTQDYINAQKQLDLYISKRDQSGIVKILDDYFFKHNEIPHYNTLFISLLEISEHFGSNWTEQFKNAPQYILEIVNYGIEPKKLQKQTIPKLQQTETRIEQNENENEINRNEFLMNKFIPNENELIEIFKILLIQPKFEYPIKLFKMISNLKIKVKFTDMTIHHYLSYLKFYYHEINDSNLIEETLEKLSNYSSSIGYSNLMLYHLFQRFKQIQIPSNSELDEYQSTYNDLLEFYFNLPRKNYSTIDIAISIFQHRYPIKKNQSDLLSYWNQLFMNASLSNQTKLLNNRIINNLADSNKLEIIENLIQEDPFLWKELSSNVTIKYLNLYRKNGRVDEILEKFLEREIYNSYCSPELFDFISFINKDIENSEISNALQYITIKRRGVEKENGGAGSIIVQNDDNGDYIFIDDPLNEYYYQKNNIPLSPLQIENLEKILSIKNYNPSLKL</sequence>
<accession>A0AAN7U2Y4</accession>
<dbReference type="AlphaFoldDB" id="A0AAN7U2Y4"/>
<comment type="caution">
    <text evidence="1">The sequence shown here is derived from an EMBL/GenBank/DDBJ whole genome shotgun (WGS) entry which is preliminary data.</text>
</comment>
<dbReference type="EMBL" id="JAVFKY010000002">
    <property type="protein sequence ID" value="KAK5580568.1"/>
    <property type="molecule type" value="Genomic_DNA"/>
</dbReference>
<proteinExistence type="predicted"/>
<organism evidence="1 2">
    <name type="scientific">Dictyostelium firmibasis</name>
    <dbReference type="NCBI Taxonomy" id="79012"/>
    <lineage>
        <taxon>Eukaryota</taxon>
        <taxon>Amoebozoa</taxon>
        <taxon>Evosea</taxon>
        <taxon>Eumycetozoa</taxon>
        <taxon>Dictyostelia</taxon>
        <taxon>Dictyosteliales</taxon>
        <taxon>Dictyosteliaceae</taxon>
        <taxon>Dictyostelium</taxon>
    </lineage>
</organism>
<reference evidence="1 2" key="1">
    <citation type="submission" date="2023-11" db="EMBL/GenBank/DDBJ databases">
        <title>Dfirmibasis_genome.</title>
        <authorList>
            <person name="Edelbroek B."/>
            <person name="Kjellin J."/>
            <person name="Jerlstrom-Hultqvist J."/>
            <person name="Soderbom F."/>
        </authorList>
    </citation>
    <scope>NUCLEOTIDE SEQUENCE [LARGE SCALE GENOMIC DNA]</scope>
    <source>
        <strain evidence="1 2">TNS-C-14</strain>
    </source>
</reference>
<evidence type="ECO:0000313" key="1">
    <source>
        <dbReference type="EMBL" id="KAK5580568.1"/>
    </source>
</evidence>
<gene>
    <name evidence="1" type="ORF">RB653_000588</name>
</gene>
<name>A0AAN7U2Y4_9MYCE</name>
<evidence type="ECO:0000313" key="2">
    <source>
        <dbReference type="Proteomes" id="UP001344447"/>
    </source>
</evidence>
<keyword evidence="2" id="KW-1185">Reference proteome</keyword>
<protein>
    <submittedName>
        <fullName evidence="1">Uncharacterized protein</fullName>
    </submittedName>
</protein>